<dbReference type="SUPFAM" id="SSF81606">
    <property type="entry name" value="PP2C-like"/>
    <property type="match status" value="1"/>
</dbReference>
<proteinExistence type="predicted"/>
<dbReference type="InterPro" id="IPR000014">
    <property type="entry name" value="PAS"/>
</dbReference>
<dbReference type="Gene3D" id="3.30.565.10">
    <property type="entry name" value="Histidine kinase-like ATPase, C-terminal domain"/>
    <property type="match status" value="1"/>
</dbReference>
<keyword evidence="1" id="KW-0378">Hydrolase</keyword>
<dbReference type="Pfam" id="PF08448">
    <property type="entry name" value="PAS_4"/>
    <property type="match status" value="1"/>
</dbReference>
<evidence type="ECO:0000313" key="3">
    <source>
        <dbReference type="EMBL" id="MDX2910526.1"/>
    </source>
</evidence>
<dbReference type="InterPro" id="IPR036457">
    <property type="entry name" value="PPM-type-like_dom_sf"/>
</dbReference>
<dbReference type="Pfam" id="PF13581">
    <property type="entry name" value="HATPase_c_2"/>
    <property type="match status" value="1"/>
</dbReference>
<dbReference type="Pfam" id="PF07228">
    <property type="entry name" value="SpoIIE"/>
    <property type="match status" value="1"/>
</dbReference>
<dbReference type="InterPro" id="IPR029016">
    <property type="entry name" value="GAF-like_dom_sf"/>
</dbReference>
<dbReference type="Pfam" id="PF00989">
    <property type="entry name" value="PAS"/>
    <property type="match status" value="1"/>
</dbReference>
<evidence type="ECO:0000313" key="4">
    <source>
        <dbReference type="Proteomes" id="UP001271723"/>
    </source>
</evidence>
<dbReference type="RefSeq" id="WP_086754808.1">
    <property type="nucleotide sequence ID" value="NZ_JAGJBZ010000002.1"/>
</dbReference>
<comment type="caution">
    <text evidence="3">The sequence shown here is derived from an EMBL/GenBank/DDBJ whole genome shotgun (WGS) entry which is preliminary data.</text>
</comment>
<dbReference type="SUPFAM" id="SSF55874">
    <property type="entry name" value="ATPase domain of HSP90 chaperone/DNA topoisomerase II/histidine kinase"/>
    <property type="match status" value="1"/>
</dbReference>
<dbReference type="InterPro" id="IPR003594">
    <property type="entry name" value="HATPase_dom"/>
</dbReference>
<dbReference type="PROSITE" id="PS50112">
    <property type="entry name" value="PAS"/>
    <property type="match status" value="1"/>
</dbReference>
<accession>A0ABU4L480</accession>
<dbReference type="Gene3D" id="3.30.450.40">
    <property type="match status" value="1"/>
</dbReference>
<sequence>MATDEAPEASAYGVDEALSANVTIDGHGVVTRWNAGAEELLGYSPARIVGQPAADLLAEEIDEQELRSFTLMPRWNGLIALRHRDGHRLEIKVLAHKRALADGRREWFLVSALPGLRPQPDDNTLMSWDHEQVAGCHMAVYDTGLRMRLANEATHRAVALTDDDVRGLRASEIVDHPSMETMERSMLRALQTGEPQTLEIYGGTPSEGREHAWSLVLTPLKDEGSRVQGVGVAMHDMTEQYWARKRLMLLAEASRCIGSTLDVTRTAQELADVAVPEFADFASVDLLPSLDVNESAPGSVAPYGPVPLRRVAHQSVNPGIPEAVVAPGQVSNYPESSPPVESLRSGHTLLYHATDSAIAEWMAVDQSRAARIRDFGIHSAITVPLTARGTTLGVVVFVRHQHPEVFHEDDLLLAEELAARAAVCIDNARRYTRQRATAVTLQRSLLPQALPTQAAVEVASRYLPAGARAGVGGDWFDIIPLSGARVALVVGDVVGHGIHASATMGRLRTAVLTLADIDLPPDELLTHLDDVVARLSTEEKGAPQPDPGAETTGDVGATCLYAVYDPVSRHCTIALAGHPAPALVTPDGTAKLLDLPVGPPLGLGGLPFEATDIELPEGSLLALYTDGLIEARERDIDVSQSLLCQSLAQPSTSLDNLCDAVLAALLSGRPSDDIALLIARTKALDSDWVATWEIPADPAAVAQARKKAIAQLEAWGLDDACFVTELVVSELVTNAIRYGQPPIHLRLIRDRNLICEVSDSSGTAPHLRRARTFDEGGRGLLLVAQLTATWGTRQTPQGKTIWSEQTLPVSP</sequence>
<dbReference type="SMART" id="SM00331">
    <property type="entry name" value="PP2C_SIG"/>
    <property type="match status" value="1"/>
</dbReference>
<dbReference type="EMBL" id="JARAVY010000006">
    <property type="protein sequence ID" value="MDX2910526.1"/>
    <property type="molecule type" value="Genomic_DNA"/>
</dbReference>
<dbReference type="InterPro" id="IPR001932">
    <property type="entry name" value="PPM-type_phosphatase-like_dom"/>
</dbReference>
<dbReference type="PANTHER" id="PTHR43156:SF2">
    <property type="entry name" value="STAGE II SPORULATION PROTEIN E"/>
    <property type="match status" value="1"/>
</dbReference>
<reference evidence="3 4" key="1">
    <citation type="journal article" date="2023" name="Microb. Genom.">
        <title>Mesoterricola silvestris gen. nov., sp. nov., Mesoterricola sediminis sp. nov., Geothrix oryzae sp. nov., Geothrix edaphica sp. nov., Geothrix rubra sp. nov., and Geothrix limicola sp. nov., six novel members of Acidobacteriota isolated from soils.</title>
        <authorList>
            <person name="Weisberg A.J."/>
            <person name="Pearce E."/>
            <person name="Kramer C.G."/>
            <person name="Chang J.H."/>
            <person name="Clarke C.R."/>
        </authorList>
    </citation>
    <scope>NUCLEOTIDE SEQUENCE [LARGE SCALE GENOMIC DNA]</scope>
    <source>
        <strain evidence="3 4">NRRL_B-2795</strain>
    </source>
</reference>
<gene>
    <name evidence="3" type="ORF">PV517_17695</name>
</gene>
<dbReference type="InterPro" id="IPR052016">
    <property type="entry name" value="Bact_Sigma-Reg"/>
</dbReference>
<dbReference type="InterPro" id="IPR036890">
    <property type="entry name" value="HATPase_C_sf"/>
</dbReference>
<dbReference type="PANTHER" id="PTHR43156">
    <property type="entry name" value="STAGE II SPORULATION PROTEIN E-RELATED"/>
    <property type="match status" value="1"/>
</dbReference>
<dbReference type="InterPro" id="IPR003018">
    <property type="entry name" value="GAF"/>
</dbReference>
<dbReference type="SUPFAM" id="SSF55781">
    <property type="entry name" value="GAF domain-like"/>
    <property type="match status" value="1"/>
</dbReference>
<dbReference type="SMART" id="SM00065">
    <property type="entry name" value="GAF"/>
    <property type="match status" value="1"/>
</dbReference>
<dbReference type="Gene3D" id="3.30.450.20">
    <property type="entry name" value="PAS domain"/>
    <property type="match status" value="2"/>
</dbReference>
<dbReference type="CDD" id="cd00130">
    <property type="entry name" value="PAS"/>
    <property type="match status" value="1"/>
</dbReference>
<dbReference type="Pfam" id="PF01590">
    <property type="entry name" value="GAF"/>
    <property type="match status" value="1"/>
</dbReference>
<dbReference type="InterPro" id="IPR013656">
    <property type="entry name" value="PAS_4"/>
</dbReference>
<protein>
    <submittedName>
        <fullName evidence="3">SpoIIE family protein phosphatase</fullName>
    </submittedName>
</protein>
<dbReference type="SMART" id="SM00091">
    <property type="entry name" value="PAS"/>
    <property type="match status" value="2"/>
</dbReference>
<name>A0ABU4L480_9ACTN</name>
<dbReference type="CDD" id="cd16936">
    <property type="entry name" value="HATPase_RsbW-like"/>
    <property type="match status" value="1"/>
</dbReference>
<dbReference type="NCBIfam" id="TIGR00229">
    <property type="entry name" value="sensory_box"/>
    <property type="match status" value="1"/>
</dbReference>
<organism evidence="3 4">
    <name type="scientific">Streptomyces griseiscabiei</name>
    <dbReference type="NCBI Taxonomy" id="2993540"/>
    <lineage>
        <taxon>Bacteria</taxon>
        <taxon>Bacillati</taxon>
        <taxon>Actinomycetota</taxon>
        <taxon>Actinomycetes</taxon>
        <taxon>Kitasatosporales</taxon>
        <taxon>Streptomycetaceae</taxon>
        <taxon>Streptomyces</taxon>
    </lineage>
</organism>
<evidence type="ECO:0000256" key="1">
    <source>
        <dbReference type="ARBA" id="ARBA00022801"/>
    </source>
</evidence>
<dbReference type="SUPFAM" id="SSF55785">
    <property type="entry name" value="PYP-like sensor domain (PAS domain)"/>
    <property type="match status" value="2"/>
</dbReference>
<evidence type="ECO:0000259" key="2">
    <source>
        <dbReference type="PROSITE" id="PS50112"/>
    </source>
</evidence>
<feature type="domain" description="PAS" evidence="2">
    <location>
        <begin position="14"/>
        <end position="60"/>
    </location>
</feature>
<dbReference type="Gene3D" id="3.60.40.10">
    <property type="entry name" value="PPM-type phosphatase domain"/>
    <property type="match status" value="1"/>
</dbReference>
<dbReference type="Proteomes" id="UP001271723">
    <property type="component" value="Unassembled WGS sequence"/>
</dbReference>
<dbReference type="InterPro" id="IPR035965">
    <property type="entry name" value="PAS-like_dom_sf"/>
</dbReference>
<dbReference type="InterPro" id="IPR013767">
    <property type="entry name" value="PAS_fold"/>
</dbReference>
<keyword evidence="4" id="KW-1185">Reference proteome</keyword>